<dbReference type="EMBL" id="JAVRQU010000004">
    <property type="protein sequence ID" value="KAK5704337.1"/>
    <property type="molecule type" value="Genomic_DNA"/>
</dbReference>
<comment type="subcellular location">
    <subcellularLocation>
        <location evidence="1">Membrane</location>
        <topology evidence="1">Single-pass membrane protein</topology>
    </subcellularLocation>
</comment>
<dbReference type="PROSITE" id="PS51387">
    <property type="entry name" value="FAD_PCMH"/>
    <property type="match status" value="1"/>
</dbReference>
<dbReference type="Pfam" id="PF01565">
    <property type="entry name" value="FAD_binding_4"/>
    <property type="match status" value="1"/>
</dbReference>
<dbReference type="FunFam" id="3.30.465.10:FF:000031">
    <property type="entry name" value="FAD binding domain protein"/>
    <property type="match status" value="1"/>
</dbReference>
<reference evidence="7" key="1">
    <citation type="submission" date="2023-08" db="EMBL/GenBank/DDBJ databases">
        <title>Black Yeasts Isolated from many extreme environments.</title>
        <authorList>
            <person name="Coleine C."/>
            <person name="Stajich J.E."/>
            <person name="Selbmann L."/>
        </authorList>
    </citation>
    <scope>NUCLEOTIDE SEQUENCE</scope>
    <source>
        <strain evidence="7">CCFEE 5810</strain>
    </source>
</reference>
<evidence type="ECO:0000259" key="6">
    <source>
        <dbReference type="PROSITE" id="PS51387"/>
    </source>
</evidence>
<proteinExistence type="predicted"/>
<dbReference type="InterPro" id="IPR040165">
    <property type="entry name" value="Diminuto-like"/>
</dbReference>
<dbReference type="InterPro" id="IPR016166">
    <property type="entry name" value="FAD-bd_PCMH"/>
</dbReference>
<dbReference type="Gene3D" id="3.30.465.10">
    <property type="match status" value="1"/>
</dbReference>
<evidence type="ECO:0000256" key="4">
    <source>
        <dbReference type="ARBA" id="ARBA00022989"/>
    </source>
</evidence>
<dbReference type="GO" id="GO:0016020">
    <property type="term" value="C:membrane"/>
    <property type="evidence" value="ECO:0007669"/>
    <property type="project" value="UniProtKB-SubCell"/>
</dbReference>
<evidence type="ECO:0000256" key="3">
    <source>
        <dbReference type="ARBA" id="ARBA00022692"/>
    </source>
</evidence>
<evidence type="ECO:0000256" key="1">
    <source>
        <dbReference type="ARBA" id="ARBA00004167"/>
    </source>
</evidence>
<protein>
    <recommendedName>
        <fullName evidence="2">Delta(24)-sterol reductase</fullName>
        <ecNumber evidence="2">1.3.1.72</ecNumber>
    </recommendedName>
</protein>
<dbReference type="EC" id="1.3.1.72" evidence="2"/>
<evidence type="ECO:0000256" key="5">
    <source>
        <dbReference type="ARBA" id="ARBA00023136"/>
    </source>
</evidence>
<dbReference type="InterPro" id="IPR006094">
    <property type="entry name" value="Oxid_FAD_bind_N"/>
</dbReference>
<dbReference type="GO" id="GO:0005737">
    <property type="term" value="C:cytoplasm"/>
    <property type="evidence" value="ECO:0007669"/>
    <property type="project" value="TreeGrafter"/>
</dbReference>
<dbReference type="InterPro" id="IPR016169">
    <property type="entry name" value="FAD-bd_PCMH_sub2"/>
</dbReference>
<dbReference type="GO" id="GO:0008202">
    <property type="term" value="P:steroid metabolic process"/>
    <property type="evidence" value="ECO:0007669"/>
    <property type="project" value="TreeGrafter"/>
</dbReference>
<dbReference type="Proteomes" id="UP001310594">
    <property type="component" value="Unassembled WGS sequence"/>
</dbReference>
<sequence>MSSGVTQFNTHSRWMERWLKEHDHDERSAERVHQHQVEVEKVAASVRSFHERGDKFRIFHGSTNSTRKSALGRDPSKVVDTSRLNHVLHVDASSEMPYALVQPNVPMDKLVEETLKHGLVPPVVMEFPGITVGGGYAGTSGESSSFRHGFFDRTLDQVEMVLANGEIVTCSEHERPDLFHGAAGAVGTLGVTTLVKLRLRRATKFVETTYFPVTGGMKEAMAKIQTMADPKGDLDYVDGIMFSKDKGAVITGRLTDSPSAGVPVQRFSGAADPWFYLHVQARITNHEGPTSDAVPLPDYLFRYDRGGFWVGAAPFTYFPGLPFNDFTRWWLDDFLHTRMLYNALHGSGQSERMIVQDLALPYANAEEFVNYTDDRLGIYPLWLCPLKQSPWPTMHPHQNEFEPDGKTLKPMLNIGLWGLAPTTHEGYVQANRDIERKLHELGGMKWLYAQTYYPEEEFWQDFDKEWYDALREKYHATKLPTVYEKVKAHDESGGKAGSEKKSWAQTVIDIWPFSGLYGLKKAIDSGDYLRARESSWKDWVPRE</sequence>
<dbReference type="InterPro" id="IPR036318">
    <property type="entry name" value="FAD-bd_PCMH-like_sf"/>
</dbReference>
<comment type="caution">
    <text evidence="7">The sequence shown here is derived from an EMBL/GenBank/DDBJ whole genome shotgun (WGS) entry which is preliminary data.</text>
</comment>
<evidence type="ECO:0000256" key="2">
    <source>
        <dbReference type="ARBA" id="ARBA00012405"/>
    </source>
</evidence>
<evidence type="ECO:0000313" key="8">
    <source>
        <dbReference type="Proteomes" id="UP001310594"/>
    </source>
</evidence>
<dbReference type="GO" id="GO:0050614">
    <property type="term" value="F:Delta24-sterol reductase activity"/>
    <property type="evidence" value="ECO:0007669"/>
    <property type="project" value="UniProtKB-EC"/>
</dbReference>
<keyword evidence="3" id="KW-0812">Transmembrane</keyword>
<dbReference type="GO" id="GO:0000246">
    <property type="term" value="F:Delta24(24-1) sterol reductase activity"/>
    <property type="evidence" value="ECO:0007669"/>
    <property type="project" value="TreeGrafter"/>
</dbReference>
<feature type="domain" description="FAD-binding PCMH-type" evidence="6">
    <location>
        <begin position="24"/>
        <end position="202"/>
    </location>
</feature>
<organism evidence="7 8">
    <name type="scientific">Elasticomyces elasticus</name>
    <dbReference type="NCBI Taxonomy" id="574655"/>
    <lineage>
        <taxon>Eukaryota</taxon>
        <taxon>Fungi</taxon>
        <taxon>Dikarya</taxon>
        <taxon>Ascomycota</taxon>
        <taxon>Pezizomycotina</taxon>
        <taxon>Dothideomycetes</taxon>
        <taxon>Dothideomycetidae</taxon>
        <taxon>Mycosphaerellales</taxon>
        <taxon>Teratosphaeriaceae</taxon>
        <taxon>Elasticomyces</taxon>
    </lineage>
</organism>
<name>A0AAN8A4X5_9PEZI</name>
<dbReference type="PANTHER" id="PTHR10801:SF10">
    <property type="entry name" value="FAD BINDING DOMAIN PROTEIN (AFU_ORTHOLOGUE AFUA_6G14300)"/>
    <property type="match status" value="1"/>
</dbReference>
<dbReference type="GO" id="GO:0071949">
    <property type="term" value="F:FAD binding"/>
    <property type="evidence" value="ECO:0007669"/>
    <property type="project" value="InterPro"/>
</dbReference>
<keyword evidence="4" id="KW-1133">Transmembrane helix</keyword>
<keyword evidence="5" id="KW-0472">Membrane</keyword>
<dbReference type="AlphaFoldDB" id="A0AAN8A4X5"/>
<gene>
    <name evidence="7" type="ORF">LTR97_003355</name>
</gene>
<evidence type="ECO:0000313" key="7">
    <source>
        <dbReference type="EMBL" id="KAK5704337.1"/>
    </source>
</evidence>
<dbReference type="SUPFAM" id="SSF56176">
    <property type="entry name" value="FAD-binding/transporter-associated domain-like"/>
    <property type="match status" value="1"/>
</dbReference>
<dbReference type="PANTHER" id="PTHR10801">
    <property type="entry name" value="24-DEHYDROCHOLESTEROL REDUCTASE"/>
    <property type="match status" value="1"/>
</dbReference>
<accession>A0AAN8A4X5</accession>